<proteinExistence type="evidence at transcript level"/>
<keyword evidence="3" id="KW-0238">DNA-binding</keyword>
<dbReference type="FunFam" id="2.20.25.80:FF:000009">
    <property type="entry name" value="WRKY transcription factor 53"/>
    <property type="match status" value="1"/>
</dbReference>
<keyword evidence="2" id="KW-0805">Transcription regulation</keyword>
<evidence type="ECO:0000256" key="7">
    <source>
        <dbReference type="SAM" id="MobiDB-lite"/>
    </source>
</evidence>
<dbReference type="GO" id="GO:0005634">
    <property type="term" value="C:nucleus"/>
    <property type="evidence" value="ECO:0007669"/>
    <property type="project" value="UniProtKB-SubCell"/>
</dbReference>
<dbReference type="AlphaFoldDB" id="A0A3R5WE40"/>
<dbReference type="EMBL" id="MG736921">
    <property type="protein sequence ID" value="QAB07155.1"/>
    <property type="molecule type" value="mRNA"/>
</dbReference>
<evidence type="ECO:0000256" key="1">
    <source>
        <dbReference type="ARBA" id="ARBA00004123"/>
    </source>
</evidence>
<dbReference type="GO" id="GO:0010150">
    <property type="term" value="P:leaf senescence"/>
    <property type="evidence" value="ECO:0007669"/>
    <property type="project" value="UniProtKB-ARBA"/>
</dbReference>
<reference evidence="9" key="1">
    <citation type="submission" date="2017-12" db="EMBL/GenBank/DDBJ databases">
        <authorList>
            <person name="Caiyun H."/>
        </authorList>
    </citation>
    <scope>NUCLEOTIDE SEQUENCE</scope>
    <source>
        <strain evidence="9">28582</strain>
    </source>
</reference>
<dbReference type="Gene3D" id="2.20.25.80">
    <property type="entry name" value="WRKY domain"/>
    <property type="match status" value="1"/>
</dbReference>
<evidence type="ECO:0000256" key="4">
    <source>
        <dbReference type="ARBA" id="ARBA00023163"/>
    </source>
</evidence>
<dbReference type="SUPFAM" id="SSF118290">
    <property type="entry name" value="WRKY DNA-binding domain"/>
    <property type="match status" value="1"/>
</dbReference>
<evidence type="ECO:0000256" key="2">
    <source>
        <dbReference type="ARBA" id="ARBA00023015"/>
    </source>
</evidence>
<dbReference type="GO" id="GO:0009751">
    <property type="term" value="P:response to salicylic acid"/>
    <property type="evidence" value="ECO:0007669"/>
    <property type="project" value="UniProtKB-ARBA"/>
</dbReference>
<dbReference type="InterPro" id="IPR044810">
    <property type="entry name" value="WRKY_plant"/>
</dbReference>
<evidence type="ECO:0000256" key="5">
    <source>
        <dbReference type="ARBA" id="ARBA00023242"/>
    </source>
</evidence>
<protein>
    <submittedName>
        <fullName evidence="9">WRKY protein</fullName>
    </submittedName>
</protein>
<evidence type="ECO:0000256" key="6">
    <source>
        <dbReference type="ARBA" id="ARBA00060850"/>
    </source>
</evidence>
<dbReference type="InterPro" id="IPR036576">
    <property type="entry name" value="WRKY_dom_sf"/>
</dbReference>
<dbReference type="GO" id="GO:0000976">
    <property type="term" value="F:transcription cis-regulatory region binding"/>
    <property type="evidence" value="ECO:0007669"/>
    <property type="project" value="TreeGrafter"/>
</dbReference>
<name>A0A3R5WE40_PAELC</name>
<dbReference type="SMART" id="SM00774">
    <property type="entry name" value="WRKY"/>
    <property type="match status" value="1"/>
</dbReference>
<feature type="region of interest" description="Disordered" evidence="7">
    <location>
        <begin position="185"/>
        <end position="218"/>
    </location>
</feature>
<dbReference type="SMR" id="A0A3R5WE40"/>
<dbReference type="InterPro" id="IPR003657">
    <property type="entry name" value="WRKY_dom"/>
</dbReference>
<dbReference type="GO" id="GO:0003700">
    <property type="term" value="F:DNA-binding transcription factor activity"/>
    <property type="evidence" value="ECO:0007669"/>
    <property type="project" value="InterPro"/>
</dbReference>
<sequence length="351" mass="39628">MESGSNCEVSTLLNELTQGMELAKQLKFHLNSTSSTETREMLVQKILSSYDKALLILNWNGSVEQAQPGGQAIVPLSPISVDGSPLSDDSDKGFKQDVSKKRKMLPRWTDQVRVSSENWLEGPHDDIYSWRKYGQKDILGAKYPRSYYRCTYRKIRGCEATKQVQRSDEDPSIFDITFRGTHTCMPDTHSGPAIASPEKQKQKLKQNNHHDNQKQNQSKEILESFQTNLRVNTENLDNKEVESFLYPSPSFGFMSESHASPSMFDNDNQFGNFFQSFISPASSESNYFSVSPCQMNSFGGVPVMQHSESDLTEIISANTSTTNSPILDLDFPLDPVDLDPNFPFDNPNFFP</sequence>
<comment type="subcellular location">
    <subcellularLocation>
        <location evidence="1">Nucleus</location>
    </subcellularLocation>
</comment>
<dbReference type="PROSITE" id="PS50811">
    <property type="entry name" value="WRKY"/>
    <property type="match status" value="1"/>
</dbReference>
<evidence type="ECO:0000256" key="3">
    <source>
        <dbReference type="ARBA" id="ARBA00023125"/>
    </source>
</evidence>
<dbReference type="GO" id="GO:0042542">
    <property type="term" value="P:response to hydrogen peroxide"/>
    <property type="evidence" value="ECO:0007669"/>
    <property type="project" value="UniProtKB-ARBA"/>
</dbReference>
<keyword evidence="5" id="KW-0539">Nucleus</keyword>
<dbReference type="GO" id="GO:0010193">
    <property type="term" value="P:response to ozone"/>
    <property type="evidence" value="ECO:0007669"/>
    <property type="project" value="UniProtKB-ARBA"/>
</dbReference>
<dbReference type="Pfam" id="PF03106">
    <property type="entry name" value="WRKY"/>
    <property type="match status" value="1"/>
</dbReference>
<feature type="domain" description="WRKY" evidence="8">
    <location>
        <begin position="125"/>
        <end position="182"/>
    </location>
</feature>
<accession>A0A3R5WE40</accession>
<comment type="similarity">
    <text evidence="6">Belongs to the WRKY group III family.</text>
</comment>
<keyword evidence="4" id="KW-0804">Transcription</keyword>
<organism evidence="9">
    <name type="scientific">Paeonia lactiflora</name>
    <name type="common">Chinese peony</name>
    <name type="synonym">Paeonia albiflora</name>
    <dbReference type="NCBI Taxonomy" id="35924"/>
    <lineage>
        <taxon>Eukaryota</taxon>
        <taxon>Viridiplantae</taxon>
        <taxon>Streptophyta</taxon>
        <taxon>Embryophyta</taxon>
        <taxon>Tracheophyta</taxon>
        <taxon>Spermatophyta</taxon>
        <taxon>Magnoliopsida</taxon>
        <taxon>eudicotyledons</taxon>
        <taxon>Gunneridae</taxon>
        <taxon>Pentapetalae</taxon>
        <taxon>Saxifragales</taxon>
        <taxon>Paeoniaceae</taxon>
        <taxon>Paeonia</taxon>
    </lineage>
</organism>
<evidence type="ECO:0000313" key="9">
    <source>
        <dbReference type="EMBL" id="QAB07155.1"/>
    </source>
</evidence>
<evidence type="ECO:0000259" key="8">
    <source>
        <dbReference type="PROSITE" id="PS50811"/>
    </source>
</evidence>
<dbReference type="PANTHER" id="PTHR32096:SF36">
    <property type="entry name" value="WRKY TRANSCRIPTION FACTOR 41-RELATED"/>
    <property type="match status" value="1"/>
</dbReference>
<dbReference type="PANTHER" id="PTHR32096">
    <property type="entry name" value="WRKY TRANSCRIPTION FACTOR 30-RELATED-RELATED"/>
    <property type="match status" value="1"/>
</dbReference>